<evidence type="ECO:0000256" key="11">
    <source>
        <dbReference type="ARBA" id="ARBA00023310"/>
    </source>
</evidence>
<evidence type="ECO:0000256" key="12">
    <source>
        <dbReference type="HAMAP-Rule" id="MF_01393"/>
    </source>
</evidence>
<dbReference type="PANTHER" id="PTHR42823">
    <property type="entry name" value="ATP SYNTHASE SUBUNIT A, CHLOROPLASTIC"/>
    <property type="match status" value="1"/>
</dbReference>
<evidence type="ECO:0000256" key="4">
    <source>
        <dbReference type="ARBA" id="ARBA00022475"/>
    </source>
</evidence>
<dbReference type="PANTHER" id="PTHR42823:SF3">
    <property type="entry name" value="ATP SYNTHASE SUBUNIT A, CHLOROPLASTIC"/>
    <property type="match status" value="1"/>
</dbReference>
<dbReference type="STRING" id="644282.Deba_2726"/>
<comment type="subcellular location">
    <subcellularLocation>
        <location evidence="12">Cell inner membrane</location>
        <topology evidence="12">Multi-pass membrane protein</topology>
    </subcellularLocation>
    <subcellularLocation>
        <location evidence="13">Cell membrane</location>
        <topology evidence="13">Multi-pass membrane protein</topology>
    </subcellularLocation>
    <subcellularLocation>
        <location evidence="1">Membrane</location>
        <topology evidence="1">Multi-pass membrane protein</topology>
    </subcellularLocation>
</comment>
<dbReference type="HOGENOM" id="CLU_041018_2_2_7"/>
<keyword evidence="7 12" id="KW-0375">Hydrogen ion transport</keyword>
<dbReference type="RefSeq" id="WP_013259519.1">
    <property type="nucleotide sequence ID" value="NC_014365.1"/>
</dbReference>
<dbReference type="HAMAP" id="MF_01393">
    <property type="entry name" value="ATP_synth_a_bact"/>
    <property type="match status" value="1"/>
</dbReference>
<evidence type="ECO:0000256" key="10">
    <source>
        <dbReference type="ARBA" id="ARBA00023136"/>
    </source>
</evidence>
<evidence type="ECO:0000256" key="9">
    <source>
        <dbReference type="ARBA" id="ARBA00023065"/>
    </source>
</evidence>
<keyword evidence="4 12" id="KW-1003">Cell membrane</keyword>
<comment type="similarity">
    <text evidence="2 12 13">Belongs to the ATPase A chain family.</text>
</comment>
<evidence type="ECO:0000256" key="2">
    <source>
        <dbReference type="ARBA" id="ARBA00006810"/>
    </source>
</evidence>
<feature type="transmembrane region" description="Helical" evidence="12">
    <location>
        <begin position="201"/>
        <end position="222"/>
    </location>
</feature>
<dbReference type="InterPro" id="IPR045082">
    <property type="entry name" value="ATP_syn_F0_a_bact/chloroplast"/>
</dbReference>
<reference evidence="14 15" key="1">
    <citation type="journal article" date="2010" name="Stand. Genomic Sci.">
        <title>Complete genome sequence of Desulfarculus baarsii type strain (2st14).</title>
        <authorList>
            <person name="Sun H."/>
            <person name="Spring S."/>
            <person name="Lapidus A."/>
            <person name="Davenport K."/>
            <person name="Del Rio T.G."/>
            <person name="Tice H."/>
            <person name="Nolan M."/>
            <person name="Copeland A."/>
            <person name="Cheng J.F."/>
            <person name="Lucas S."/>
            <person name="Tapia R."/>
            <person name="Goodwin L."/>
            <person name="Pitluck S."/>
            <person name="Ivanova N."/>
            <person name="Pagani I."/>
            <person name="Mavromatis K."/>
            <person name="Ovchinnikova G."/>
            <person name="Pati A."/>
            <person name="Chen A."/>
            <person name="Palaniappan K."/>
            <person name="Hauser L."/>
            <person name="Chang Y.J."/>
            <person name="Jeffries C.D."/>
            <person name="Detter J.C."/>
            <person name="Han C."/>
            <person name="Rohde M."/>
            <person name="Brambilla E."/>
            <person name="Goker M."/>
            <person name="Woyke T."/>
            <person name="Bristow J."/>
            <person name="Eisen J.A."/>
            <person name="Markowitz V."/>
            <person name="Hugenholtz P."/>
            <person name="Kyrpides N.C."/>
            <person name="Klenk H.P."/>
            <person name="Land M."/>
        </authorList>
    </citation>
    <scope>NUCLEOTIDE SEQUENCE [LARGE SCALE GENOMIC DNA]</scope>
    <source>
        <strain evidence="15">ATCC 33931 / DSM 2075 / LMG 7858 / VKM B-1802 / 2st14</strain>
    </source>
</reference>
<evidence type="ECO:0000256" key="5">
    <source>
        <dbReference type="ARBA" id="ARBA00022547"/>
    </source>
</evidence>
<evidence type="ECO:0000256" key="3">
    <source>
        <dbReference type="ARBA" id="ARBA00022448"/>
    </source>
</evidence>
<keyword evidence="6 12" id="KW-0812">Transmembrane</keyword>
<dbReference type="GO" id="GO:0042777">
    <property type="term" value="P:proton motive force-driven plasma membrane ATP synthesis"/>
    <property type="evidence" value="ECO:0007669"/>
    <property type="project" value="TreeGrafter"/>
</dbReference>
<dbReference type="Pfam" id="PF00119">
    <property type="entry name" value="ATP-synt_A"/>
    <property type="match status" value="1"/>
</dbReference>
<keyword evidence="12" id="KW-0997">Cell inner membrane</keyword>
<organism evidence="14 15">
    <name type="scientific">Desulfarculus baarsii (strain ATCC 33931 / DSM 2075 / LMG 7858 / VKM B-1802 / 2st14)</name>
    <dbReference type="NCBI Taxonomy" id="644282"/>
    <lineage>
        <taxon>Bacteria</taxon>
        <taxon>Pseudomonadati</taxon>
        <taxon>Thermodesulfobacteriota</taxon>
        <taxon>Desulfarculia</taxon>
        <taxon>Desulfarculales</taxon>
        <taxon>Desulfarculaceae</taxon>
        <taxon>Desulfarculus</taxon>
    </lineage>
</organism>
<dbReference type="InterPro" id="IPR035908">
    <property type="entry name" value="F0_ATP_A_sf"/>
</dbReference>
<proteinExistence type="inferred from homology"/>
<dbReference type="SUPFAM" id="SSF81336">
    <property type="entry name" value="F1F0 ATP synthase subunit A"/>
    <property type="match status" value="1"/>
</dbReference>
<evidence type="ECO:0000256" key="1">
    <source>
        <dbReference type="ARBA" id="ARBA00004141"/>
    </source>
</evidence>
<dbReference type="GO" id="GO:0005886">
    <property type="term" value="C:plasma membrane"/>
    <property type="evidence" value="ECO:0007669"/>
    <property type="project" value="UniProtKB-SubCell"/>
</dbReference>
<dbReference type="CDD" id="cd00310">
    <property type="entry name" value="ATP-synt_Fo_a_6"/>
    <property type="match status" value="1"/>
</dbReference>
<keyword evidence="5 12" id="KW-0138">CF(0)</keyword>
<evidence type="ECO:0000313" key="15">
    <source>
        <dbReference type="Proteomes" id="UP000009047"/>
    </source>
</evidence>
<feature type="transmembrane region" description="Helical" evidence="12">
    <location>
        <begin position="81"/>
        <end position="105"/>
    </location>
</feature>
<keyword evidence="11 12" id="KW-0066">ATP synthesis</keyword>
<gene>
    <name evidence="12" type="primary">atpB</name>
    <name evidence="14" type="ordered locus">Deba_2726</name>
</gene>
<comment type="subunit">
    <text evidence="12">F-type ATPases have 2 components, CF(1) - the catalytic core - and CF(0) - the membrane proton channel. CF(1) has five subunits: alpha(3), beta(3), gamma(1), delta(1), epsilon(1). CF(0) has three main subunits: a(1), b(2) and c(9-12). The alpha and beta chains form an alternating ring which encloses part of the gamma chain. CF(1) is attached to CF(0) by a central stalk formed by the gamma and epsilon chains, while a peripheral stalk is formed by the delta and b chains.</text>
</comment>
<dbReference type="NCBIfam" id="TIGR01131">
    <property type="entry name" value="ATP_synt_6_or_A"/>
    <property type="match status" value="1"/>
</dbReference>
<dbReference type="Gene3D" id="1.20.120.220">
    <property type="entry name" value="ATP synthase, F0 complex, subunit A"/>
    <property type="match status" value="1"/>
</dbReference>
<keyword evidence="9 12" id="KW-0406">Ion transport</keyword>
<accession>E1QKI7</accession>
<feature type="transmembrane region" description="Helical" evidence="12">
    <location>
        <begin position="171"/>
        <end position="194"/>
    </location>
</feature>
<dbReference type="PROSITE" id="PS00449">
    <property type="entry name" value="ATPASE_A"/>
    <property type="match status" value="1"/>
</dbReference>
<evidence type="ECO:0000256" key="7">
    <source>
        <dbReference type="ARBA" id="ARBA00022781"/>
    </source>
</evidence>
<sequence length="229" mass="25462">MEHPLLLLTVLLEKIGLGNFAHAYPHVIYSWLVMLILIVVAKLATRTIKMVPTGGQNFFEAVLGGFENFSIDVMGEHGRPYFPIVATLFLYILIMNWIGLVPGMLSPTSNVNTPLSMALAVFVITVFVGVKSHGLHYIKHFTGPFWWLAPLMLPIEIIGFLARVISLTLRLFGNVMGEDLVMIILFFLAGSFLAPLPMMMLGLFTCFVQAFIFSLLTMLYLAGALEEAH</sequence>
<dbReference type="PRINTS" id="PR00123">
    <property type="entry name" value="ATPASEA"/>
</dbReference>
<keyword evidence="10 12" id="KW-0472">Membrane</keyword>
<dbReference type="GO" id="GO:0045259">
    <property type="term" value="C:proton-transporting ATP synthase complex"/>
    <property type="evidence" value="ECO:0007669"/>
    <property type="project" value="UniProtKB-KW"/>
</dbReference>
<comment type="function">
    <text evidence="12 13">Key component of the proton channel; it plays a direct role in the translocation of protons across the membrane.</text>
</comment>
<name>E1QKI7_DESB2</name>
<evidence type="ECO:0000256" key="8">
    <source>
        <dbReference type="ARBA" id="ARBA00022989"/>
    </source>
</evidence>
<keyword evidence="8 12" id="KW-1133">Transmembrane helix</keyword>
<dbReference type="GO" id="GO:0046933">
    <property type="term" value="F:proton-transporting ATP synthase activity, rotational mechanism"/>
    <property type="evidence" value="ECO:0007669"/>
    <property type="project" value="UniProtKB-UniRule"/>
</dbReference>
<dbReference type="InterPro" id="IPR000568">
    <property type="entry name" value="ATP_synth_F0_asu"/>
</dbReference>
<feature type="transmembrane region" description="Helical" evidence="12">
    <location>
        <begin position="117"/>
        <end position="138"/>
    </location>
</feature>
<evidence type="ECO:0000256" key="13">
    <source>
        <dbReference type="RuleBase" id="RU000483"/>
    </source>
</evidence>
<feature type="transmembrane region" description="Helical" evidence="12">
    <location>
        <begin position="145"/>
        <end position="165"/>
    </location>
</feature>
<dbReference type="OrthoDB" id="9789241at2"/>
<dbReference type="AlphaFoldDB" id="E1QKI7"/>
<evidence type="ECO:0000256" key="6">
    <source>
        <dbReference type="ARBA" id="ARBA00022692"/>
    </source>
</evidence>
<protein>
    <recommendedName>
        <fullName evidence="12 13">ATP synthase subunit a</fullName>
    </recommendedName>
    <alternativeName>
        <fullName evidence="12">ATP synthase F0 sector subunit a</fullName>
    </alternativeName>
    <alternativeName>
        <fullName evidence="12">F-ATPase subunit 6</fullName>
    </alternativeName>
</protein>
<feature type="transmembrane region" description="Helical" evidence="12">
    <location>
        <begin position="28"/>
        <end position="45"/>
    </location>
</feature>
<dbReference type="InterPro" id="IPR023011">
    <property type="entry name" value="ATP_synth_F0_asu_AS"/>
</dbReference>
<keyword evidence="15" id="KW-1185">Reference proteome</keyword>
<evidence type="ECO:0000313" key="14">
    <source>
        <dbReference type="EMBL" id="ADK86080.1"/>
    </source>
</evidence>
<dbReference type="EMBL" id="CP002085">
    <property type="protein sequence ID" value="ADK86080.1"/>
    <property type="molecule type" value="Genomic_DNA"/>
</dbReference>
<dbReference type="Proteomes" id="UP000009047">
    <property type="component" value="Chromosome"/>
</dbReference>
<keyword evidence="3 12" id="KW-0813">Transport</keyword>
<dbReference type="KEGG" id="dbr:Deba_2726"/>
<dbReference type="eggNOG" id="COG0356">
    <property type="taxonomic scope" value="Bacteria"/>
</dbReference>